<dbReference type="Pfam" id="PF13420">
    <property type="entry name" value="Acetyltransf_4"/>
    <property type="match status" value="1"/>
</dbReference>
<dbReference type="InterPro" id="IPR000182">
    <property type="entry name" value="GNAT_dom"/>
</dbReference>
<keyword evidence="2" id="KW-0808">Transferase</keyword>
<keyword evidence="3" id="KW-1185">Reference proteome</keyword>
<name>A0A7W9W7K7_ARMRO</name>
<sequence length="184" mass="20388">MPITLRLATPADAAQVQAIYAPYVTGTTISFELEPPTVEQLAQRISATLLFFPWLVAEESGRIVGYAYASPHRERLAYRWSVDVSVYVAPFHQRQGVGRALYTELFALLVRQGFYQAFAGITLPNAPSVGLHESLGFVPIGTYRNVGFKAGAWRDTGWWQKQLQPPSVLPPDPPTAWGELASRL</sequence>
<organism evidence="2 3">
    <name type="scientific">Armatimonas rosea</name>
    <dbReference type="NCBI Taxonomy" id="685828"/>
    <lineage>
        <taxon>Bacteria</taxon>
        <taxon>Bacillati</taxon>
        <taxon>Armatimonadota</taxon>
        <taxon>Armatimonadia</taxon>
        <taxon>Armatimonadales</taxon>
        <taxon>Armatimonadaceae</taxon>
        <taxon>Armatimonas</taxon>
    </lineage>
</organism>
<comment type="caution">
    <text evidence="2">The sequence shown here is derived from an EMBL/GenBank/DDBJ whole genome shotgun (WGS) entry which is preliminary data.</text>
</comment>
<reference evidence="2 3" key="1">
    <citation type="submission" date="2020-08" db="EMBL/GenBank/DDBJ databases">
        <title>Genomic Encyclopedia of Type Strains, Phase IV (KMG-IV): sequencing the most valuable type-strain genomes for metagenomic binning, comparative biology and taxonomic classification.</title>
        <authorList>
            <person name="Goeker M."/>
        </authorList>
    </citation>
    <scope>NUCLEOTIDE SEQUENCE [LARGE SCALE GENOMIC DNA]</scope>
    <source>
        <strain evidence="2 3">DSM 23562</strain>
    </source>
</reference>
<keyword evidence="2" id="KW-0012">Acyltransferase</keyword>
<dbReference type="EMBL" id="JACHGW010000002">
    <property type="protein sequence ID" value="MBB6051195.1"/>
    <property type="molecule type" value="Genomic_DNA"/>
</dbReference>
<dbReference type="CDD" id="cd04301">
    <property type="entry name" value="NAT_SF"/>
    <property type="match status" value="1"/>
</dbReference>
<dbReference type="PROSITE" id="PS51186">
    <property type="entry name" value="GNAT"/>
    <property type="match status" value="1"/>
</dbReference>
<protein>
    <submittedName>
        <fullName evidence="2">Phosphinothricin acetyltransferase</fullName>
        <ecNumber evidence="2">2.3.1.183</ecNumber>
    </submittedName>
</protein>
<evidence type="ECO:0000313" key="2">
    <source>
        <dbReference type="EMBL" id="MBB6051195.1"/>
    </source>
</evidence>
<dbReference type="Gene3D" id="3.40.630.30">
    <property type="match status" value="1"/>
</dbReference>
<dbReference type="InterPro" id="IPR016181">
    <property type="entry name" value="Acyl_CoA_acyltransferase"/>
</dbReference>
<dbReference type="AlphaFoldDB" id="A0A7W9W7K7"/>
<accession>A0A7W9W7K7</accession>
<evidence type="ECO:0000259" key="1">
    <source>
        <dbReference type="PROSITE" id="PS51186"/>
    </source>
</evidence>
<evidence type="ECO:0000313" key="3">
    <source>
        <dbReference type="Proteomes" id="UP000520814"/>
    </source>
</evidence>
<dbReference type="PANTHER" id="PTHR43072">
    <property type="entry name" value="N-ACETYLTRANSFERASE"/>
    <property type="match status" value="1"/>
</dbReference>
<gene>
    <name evidence="2" type="ORF">HNQ39_002986</name>
</gene>
<proteinExistence type="predicted"/>
<dbReference type="RefSeq" id="WP_184197543.1">
    <property type="nucleotide sequence ID" value="NZ_JACHGW010000002.1"/>
</dbReference>
<dbReference type="Proteomes" id="UP000520814">
    <property type="component" value="Unassembled WGS sequence"/>
</dbReference>
<feature type="domain" description="N-acetyltransferase" evidence="1">
    <location>
        <begin position="3"/>
        <end position="164"/>
    </location>
</feature>
<dbReference type="EC" id="2.3.1.183" evidence="2"/>
<dbReference type="PANTHER" id="PTHR43072:SF8">
    <property type="entry name" value="ACYLTRANSFERASE FABY-RELATED"/>
    <property type="match status" value="1"/>
</dbReference>
<dbReference type="SUPFAM" id="SSF55729">
    <property type="entry name" value="Acyl-CoA N-acyltransferases (Nat)"/>
    <property type="match status" value="1"/>
</dbReference>
<dbReference type="NCBIfam" id="NF040504">
    <property type="entry name" value="resist_ArsN1b"/>
    <property type="match status" value="1"/>
</dbReference>
<dbReference type="GO" id="GO:0102971">
    <property type="term" value="F:phosphinothricin N-acetyltransferase activity"/>
    <property type="evidence" value="ECO:0007669"/>
    <property type="project" value="UniProtKB-EC"/>
</dbReference>